<sequence>MGRWNRAVALVGMVAGLGWVPAGVSAAPPEASVPMATSAKTSATPPRIPAADFAARSDFNYVRMAPDGAHIAMQMRNAKEPMLVVMDTVTSKPVAATKLGDKVSLEWLRWAGPKKVLFSVSQMQKIGGDETKVTRLMILNIENGERYFVGTKWLTAKGDDVLWVAPDGSSMLQALRRSYNEYPRVYRVSLDDPKDRGDKVQSEMPGVWDWYADDAGVVRLGFGYSGNKVTVYYRSSANDSLRRIAKVDPDDDSDDNWWNVLKVVEGSDQGYVIRKGDNGRKTLQLIDYSTGEKIKTIYANPDWDVDDVWFDKQGKPYAVTYTDDVDRVVWLDPKLAELQQRLDKALAEPEVWIGSSAKDYSRSLISAGGPNDPGAIYLYDAQSRSLKALFLSNPKINPSQMATPKPITYTARDGTVIHGYLTLPVGRSARGLPLILYPHGGPYNVRDKLEYDSQVQFLANRGYAVLQPNYRGSGGYGEAFDKLGDGQIGRKMQDDLDDAMDWAVGQGIVDPKRVCVVGSSYGGYAAIWAVIRNPERYRCAASFAGVTDWKKQLSYDAGYFTSKGARAWRDRVSGDGFDLDEVSPARHANRLTRPLLLAQGDADTNVPMSQFKRMVKAAAKANVPVEQIVFEDEGHGFSKPENEQKWFETLDAFLAKNNPAS</sequence>
<feature type="chain" id="PRO_5032723136" evidence="2">
    <location>
        <begin position="27"/>
        <end position="661"/>
    </location>
</feature>
<reference evidence="4 5" key="1">
    <citation type="submission" date="2019-12" db="EMBL/GenBank/DDBJ databases">
        <title>Genomic-based taxomic classification of the family Erythrobacteraceae.</title>
        <authorList>
            <person name="Xu L."/>
        </authorList>
    </citation>
    <scope>NUCLEOTIDE SEQUENCE [LARGE SCALE GENOMIC DNA]</scope>
    <source>
        <strain evidence="4 5">KEMB 9005-328</strain>
    </source>
</reference>
<dbReference type="OrthoDB" id="1094230at2"/>
<keyword evidence="2" id="KW-0732">Signal</keyword>
<evidence type="ECO:0000256" key="2">
    <source>
        <dbReference type="SAM" id="SignalP"/>
    </source>
</evidence>
<evidence type="ECO:0000313" key="4">
    <source>
        <dbReference type="EMBL" id="MXP28860.1"/>
    </source>
</evidence>
<dbReference type="GO" id="GO:0004252">
    <property type="term" value="F:serine-type endopeptidase activity"/>
    <property type="evidence" value="ECO:0007669"/>
    <property type="project" value="TreeGrafter"/>
</dbReference>
<feature type="signal peptide" evidence="2">
    <location>
        <begin position="1"/>
        <end position="26"/>
    </location>
</feature>
<dbReference type="EMBL" id="WTYA01000005">
    <property type="protein sequence ID" value="MXP28860.1"/>
    <property type="molecule type" value="Genomic_DNA"/>
</dbReference>
<name>A0A845AF45_9SPHN</name>
<dbReference type="GO" id="GO:0006508">
    <property type="term" value="P:proteolysis"/>
    <property type="evidence" value="ECO:0007669"/>
    <property type="project" value="InterPro"/>
</dbReference>
<dbReference type="InterPro" id="IPR029058">
    <property type="entry name" value="AB_hydrolase_fold"/>
</dbReference>
<evidence type="ECO:0000313" key="5">
    <source>
        <dbReference type="Proteomes" id="UP000439780"/>
    </source>
</evidence>
<keyword evidence="1" id="KW-0378">Hydrolase</keyword>
<organism evidence="4 5">
    <name type="scientific">Qipengyuania algicida</name>
    <dbReference type="NCBI Taxonomy" id="1836209"/>
    <lineage>
        <taxon>Bacteria</taxon>
        <taxon>Pseudomonadati</taxon>
        <taxon>Pseudomonadota</taxon>
        <taxon>Alphaproteobacteria</taxon>
        <taxon>Sphingomonadales</taxon>
        <taxon>Erythrobacteraceae</taxon>
        <taxon>Qipengyuania</taxon>
    </lineage>
</organism>
<dbReference type="Proteomes" id="UP000439780">
    <property type="component" value="Unassembled WGS sequence"/>
</dbReference>
<dbReference type="Pfam" id="PF00326">
    <property type="entry name" value="Peptidase_S9"/>
    <property type="match status" value="1"/>
</dbReference>
<gene>
    <name evidence="4" type="ORF">GRI58_08500</name>
</gene>
<evidence type="ECO:0000259" key="3">
    <source>
        <dbReference type="Pfam" id="PF00326"/>
    </source>
</evidence>
<comment type="caution">
    <text evidence="4">The sequence shown here is derived from an EMBL/GenBank/DDBJ whole genome shotgun (WGS) entry which is preliminary data.</text>
</comment>
<dbReference type="AlphaFoldDB" id="A0A845AF45"/>
<proteinExistence type="predicted"/>
<accession>A0A845AF45</accession>
<dbReference type="PANTHER" id="PTHR42776:SF27">
    <property type="entry name" value="DIPEPTIDYL PEPTIDASE FAMILY MEMBER 6"/>
    <property type="match status" value="1"/>
</dbReference>
<dbReference type="InterPro" id="IPR001375">
    <property type="entry name" value="Peptidase_S9_cat"/>
</dbReference>
<keyword evidence="5" id="KW-1185">Reference proteome</keyword>
<dbReference type="RefSeq" id="WP_160753129.1">
    <property type="nucleotide sequence ID" value="NZ_WTYA01000005.1"/>
</dbReference>
<dbReference type="Gene3D" id="3.40.50.1820">
    <property type="entry name" value="alpha/beta hydrolase"/>
    <property type="match status" value="1"/>
</dbReference>
<evidence type="ECO:0000256" key="1">
    <source>
        <dbReference type="ARBA" id="ARBA00022801"/>
    </source>
</evidence>
<dbReference type="PANTHER" id="PTHR42776">
    <property type="entry name" value="SERINE PEPTIDASE S9 FAMILY MEMBER"/>
    <property type="match status" value="1"/>
</dbReference>
<dbReference type="SUPFAM" id="SSF53474">
    <property type="entry name" value="alpha/beta-Hydrolases"/>
    <property type="match status" value="1"/>
</dbReference>
<protein>
    <submittedName>
        <fullName evidence="4">Prolyl oligopeptidase family serine peptidase</fullName>
    </submittedName>
</protein>
<feature type="domain" description="Peptidase S9 prolyl oligopeptidase catalytic" evidence="3">
    <location>
        <begin position="451"/>
        <end position="656"/>
    </location>
</feature>
<dbReference type="SUPFAM" id="SSF82171">
    <property type="entry name" value="DPP6 N-terminal domain-like"/>
    <property type="match status" value="1"/>
</dbReference>